<gene>
    <name evidence="4" type="primary">Dennd6b</name>
    <name evidence="4" type="ORF">GZH46_00922</name>
</gene>
<reference evidence="4 5" key="1">
    <citation type="submission" date="2020-10" db="EMBL/GenBank/DDBJ databases">
        <authorList>
            <person name="Klimov P.B."/>
            <person name="Dyachkov S.M."/>
            <person name="Chetverikov P.E."/>
        </authorList>
    </citation>
    <scope>NUCLEOTIDE SEQUENCE [LARGE SCALE GENOMIC DNA]</scope>
    <source>
        <strain evidence="4">BMOC 18-1129-001#AD2665</strain>
        <tissue evidence="4">Entire mites</tissue>
    </source>
</reference>
<feature type="region of interest" description="Disordered" evidence="2">
    <location>
        <begin position="1"/>
        <end position="23"/>
    </location>
</feature>
<evidence type="ECO:0000256" key="1">
    <source>
        <dbReference type="ARBA" id="ARBA00007159"/>
    </source>
</evidence>
<keyword evidence="5" id="KW-1185">Reference proteome</keyword>
<dbReference type="InterPro" id="IPR018307">
    <property type="entry name" value="ABL9/DENND6_dom"/>
</dbReference>
<dbReference type="PANTHER" id="PTHR13677">
    <property type="entry name" value="LD41638P"/>
    <property type="match status" value="1"/>
</dbReference>
<dbReference type="Pfam" id="PF09794">
    <property type="entry name" value="Avl9"/>
    <property type="match status" value="1"/>
</dbReference>
<dbReference type="Proteomes" id="UP000825002">
    <property type="component" value="Unassembled WGS sequence"/>
</dbReference>
<comment type="similarity">
    <text evidence="1">Belongs to the DENND6 family.</text>
</comment>
<dbReference type="PANTHER" id="PTHR13677:SF0">
    <property type="entry name" value="LD41638P"/>
    <property type="match status" value="1"/>
</dbReference>
<proteinExistence type="inferred from homology"/>
<evidence type="ECO:0000313" key="5">
    <source>
        <dbReference type="Proteomes" id="UP000825002"/>
    </source>
</evidence>
<organism evidence="4 5">
    <name type="scientific">Fragariocoptes setiger</name>
    <dbReference type="NCBI Taxonomy" id="1670756"/>
    <lineage>
        <taxon>Eukaryota</taxon>
        <taxon>Metazoa</taxon>
        <taxon>Ecdysozoa</taxon>
        <taxon>Arthropoda</taxon>
        <taxon>Chelicerata</taxon>
        <taxon>Arachnida</taxon>
        <taxon>Acari</taxon>
        <taxon>Acariformes</taxon>
        <taxon>Trombidiformes</taxon>
        <taxon>Prostigmata</taxon>
        <taxon>Eupodina</taxon>
        <taxon>Eriophyoidea</taxon>
        <taxon>Phytoptidae</taxon>
        <taxon>Fragariocoptes</taxon>
    </lineage>
</organism>
<dbReference type="InterPro" id="IPR024224">
    <property type="entry name" value="DENND6"/>
</dbReference>
<dbReference type="PROSITE" id="PS50211">
    <property type="entry name" value="DENN"/>
    <property type="match status" value="1"/>
</dbReference>
<feature type="domain" description="UDENN" evidence="3">
    <location>
        <begin position="70"/>
        <end position="355"/>
    </location>
</feature>
<accession>A0ABQ7SAV9</accession>
<name>A0ABQ7SAV9_9ACAR</name>
<dbReference type="EMBL" id="JAIFTH010000127">
    <property type="protein sequence ID" value="KAG9510527.1"/>
    <property type="molecule type" value="Genomic_DNA"/>
</dbReference>
<evidence type="ECO:0000313" key="4">
    <source>
        <dbReference type="EMBL" id="KAG9510527.1"/>
    </source>
</evidence>
<sequence>MSNDEFEFLTGQPGNNHKSSADNEFDRTDMVHISSNIPPSYNDVGLASSGPSKSDFFKRPNDKQHSLWVHCLCVVTFDIEFGQCVESIYPENALNEQERLALSYSSFPDSNSCINDEAQYYFRTKVSSPNCSMSSSFEKFNASSPPAIHVDKDVAYGFVYFLQKRDRTAKRGYFQKSLLIISRLPFVKLFNHFVTEIGIKFFSESQTDDDIITLENIYHEFNQWPPLVTGTPLILSILNTSVSFYIPSREDKLINFQPRPKNKSPGPKFAHPMPLVPPSTCLTAYDMNLYSCFESVISDLQLLWEMVLTCEPLIIMAPTPKMCSEFVQGLVSLIWPYKCYDYRPCEYIPPQSKLN</sequence>
<protein>
    <submittedName>
        <fullName evidence="4">Protein DENND6B</fullName>
    </submittedName>
</protein>
<evidence type="ECO:0000259" key="3">
    <source>
        <dbReference type="PROSITE" id="PS50211"/>
    </source>
</evidence>
<comment type="caution">
    <text evidence="4">The sequence shown here is derived from an EMBL/GenBank/DDBJ whole genome shotgun (WGS) entry which is preliminary data.</text>
</comment>
<evidence type="ECO:0000256" key="2">
    <source>
        <dbReference type="SAM" id="MobiDB-lite"/>
    </source>
</evidence>
<dbReference type="InterPro" id="IPR037516">
    <property type="entry name" value="Tripartite_DENN"/>
</dbReference>